<dbReference type="InterPro" id="IPR016181">
    <property type="entry name" value="Acyl_CoA_acyltransferase"/>
</dbReference>
<accession>A0ABT3H591</accession>
<gene>
    <name evidence="4" type="ORF">OKW52_22070</name>
</gene>
<evidence type="ECO:0000256" key="1">
    <source>
        <dbReference type="ARBA" id="ARBA00022679"/>
    </source>
</evidence>
<dbReference type="Pfam" id="PF00583">
    <property type="entry name" value="Acetyltransf_1"/>
    <property type="match status" value="1"/>
</dbReference>
<dbReference type="SUPFAM" id="SSF55729">
    <property type="entry name" value="Acyl-CoA N-acyltransferases (Nat)"/>
    <property type="match status" value="1"/>
</dbReference>
<dbReference type="Gene3D" id="3.40.630.30">
    <property type="match status" value="1"/>
</dbReference>
<protein>
    <submittedName>
        <fullName evidence="4">GNAT family N-acetyltransferase</fullName>
    </submittedName>
</protein>
<proteinExistence type="predicted"/>
<dbReference type="InterPro" id="IPR051016">
    <property type="entry name" value="Diverse_Substrate_AcTransf"/>
</dbReference>
<dbReference type="CDD" id="cd04301">
    <property type="entry name" value="NAT_SF"/>
    <property type="match status" value="1"/>
</dbReference>
<dbReference type="PANTHER" id="PTHR10545:SF42">
    <property type="entry name" value="ACETYLTRANSFERASE"/>
    <property type="match status" value="1"/>
</dbReference>
<evidence type="ECO:0000259" key="3">
    <source>
        <dbReference type="PROSITE" id="PS51186"/>
    </source>
</evidence>
<dbReference type="EMBL" id="JAPDFL010000001">
    <property type="protein sequence ID" value="MCW1934860.1"/>
    <property type="molecule type" value="Genomic_DNA"/>
</dbReference>
<organism evidence="4 5">
    <name type="scientific">Pararhodobacter zhoushanensis</name>
    <dbReference type="NCBI Taxonomy" id="2479545"/>
    <lineage>
        <taxon>Bacteria</taxon>
        <taxon>Pseudomonadati</taxon>
        <taxon>Pseudomonadota</taxon>
        <taxon>Alphaproteobacteria</taxon>
        <taxon>Rhodobacterales</taxon>
        <taxon>Paracoccaceae</taxon>
        <taxon>Pararhodobacter</taxon>
    </lineage>
</organism>
<comment type="caution">
    <text evidence="4">The sequence shown here is derived from an EMBL/GenBank/DDBJ whole genome shotgun (WGS) entry which is preliminary data.</text>
</comment>
<reference evidence="4 5" key="1">
    <citation type="submission" date="2022-10" db="EMBL/GenBank/DDBJ databases">
        <title>Pararhodobacter sp. nov., isolated from marine algae.</title>
        <authorList>
            <person name="Choi B.J."/>
            <person name="Kim J.M."/>
            <person name="Lee J.K."/>
            <person name="Choi D.G."/>
            <person name="Jeon C.O."/>
        </authorList>
    </citation>
    <scope>NUCLEOTIDE SEQUENCE [LARGE SCALE GENOMIC DNA]</scope>
    <source>
        <strain evidence="4 5">ZQ420</strain>
    </source>
</reference>
<dbReference type="PROSITE" id="PS51186">
    <property type="entry name" value="GNAT"/>
    <property type="match status" value="1"/>
</dbReference>
<feature type="domain" description="N-acetyltransferase" evidence="3">
    <location>
        <begin position="4"/>
        <end position="146"/>
    </location>
</feature>
<name>A0ABT3H591_9RHOB</name>
<evidence type="ECO:0000313" key="4">
    <source>
        <dbReference type="EMBL" id="MCW1934860.1"/>
    </source>
</evidence>
<keyword evidence="1" id="KW-0808">Transferase</keyword>
<keyword evidence="5" id="KW-1185">Reference proteome</keyword>
<dbReference type="Proteomes" id="UP001208938">
    <property type="component" value="Unassembled WGS sequence"/>
</dbReference>
<sequence>MSAVIIRRFVASDHTDWIGLWQGYNDFYRRTVEDRTTERLWGLLLSGAGEPFAYAAELDGKVVGFAHYYFTPSTSDWTPRCFLQDLFASTAARGHGVGRALIEALYADADRHDAAQVFWLTEDSNATARQLYDRVARKTAFIKYQR</sequence>
<dbReference type="InterPro" id="IPR000182">
    <property type="entry name" value="GNAT_dom"/>
</dbReference>
<evidence type="ECO:0000256" key="2">
    <source>
        <dbReference type="ARBA" id="ARBA00023315"/>
    </source>
</evidence>
<keyword evidence="2" id="KW-0012">Acyltransferase</keyword>
<evidence type="ECO:0000313" key="5">
    <source>
        <dbReference type="Proteomes" id="UP001208938"/>
    </source>
</evidence>
<dbReference type="RefSeq" id="WP_264507605.1">
    <property type="nucleotide sequence ID" value="NZ_JAPDFL010000001.1"/>
</dbReference>
<dbReference type="PANTHER" id="PTHR10545">
    <property type="entry name" value="DIAMINE N-ACETYLTRANSFERASE"/>
    <property type="match status" value="1"/>
</dbReference>